<organism evidence="2">
    <name type="scientific">Pyrodinium bahamense</name>
    <dbReference type="NCBI Taxonomy" id="73915"/>
    <lineage>
        <taxon>Eukaryota</taxon>
        <taxon>Sar</taxon>
        <taxon>Alveolata</taxon>
        <taxon>Dinophyceae</taxon>
        <taxon>Gonyaulacales</taxon>
        <taxon>Pyrocystaceae</taxon>
        <taxon>Pyrodinium</taxon>
    </lineage>
</organism>
<evidence type="ECO:0000313" key="2">
    <source>
        <dbReference type="EMBL" id="CAD8380808.1"/>
    </source>
</evidence>
<proteinExistence type="predicted"/>
<keyword evidence="1" id="KW-1133">Transmembrane helix</keyword>
<keyword evidence="1" id="KW-0472">Membrane</keyword>
<protein>
    <submittedName>
        <fullName evidence="2">Uncharacterized protein</fullName>
    </submittedName>
</protein>
<evidence type="ECO:0000256" key="1">
    <source>
        <dbReference type="SAM" id="Phobius"/>
    </source>
</evidence>
<dbReference type="AlphaFoldDB" id="A0A7S0B2B0"/>
<reference evidence="2" key="1">
    <citation type="submission" date="2021-01" db="EMBL/GenBank/DDBJ databases">
        <authorList>
            <person name="Corre E."/>
            <person name="Pelletier E."/>
            <person name="Niang G."/>
            <person name="Scheremetjew M."/>
            <person name="Finn R."/>
            <person name="Kale V."/>
            <person name="Holt S."/>
            <person name="Cochrane G."/>
            <person name="Meng A."/>
            <person name="Brown T."/>
            <person name="Cohen L."/>
        </authorList>
    </citation>
    <scope>NUCLEOTIDE SEQUENCE</scope>
    <source>
        <strain evidence="2">Pbaha01</strain>
    </source>
</reference>
<feature type="transmembrane region" description="Helical" evidence="1">
    <location>
        <begin position="29"/>
        <end position="51"/>
    </location>
</feature>
<feature type="transmembrane region" description="Helical" evidence="1">
    <location>
        <begin position="169"/>
        <end position="194"/>
    </location>
</feature>
<feature type="transmembrane region" description="Helical" evidence="1">
    <location>
        <begin position="84"/>
        <end position="107"/>
    </location>
</feature>
<name>A0A7S0B2B0_9DINO</name>
<feature type="transmembrane region" description="Helical" evidence="1">
    <location>
        <begin position="138"/>
        <end position="157"/>
    </location>
</feature>
<sequence length="231" mass="24903">MPSRSVIGCCLWRTPGVPLEWLVAQTSSATATLCACLGLAFGAGGAVMLSINPPNPSAVMLGTCCAMLPLAAVSRKAATCSPRAFKVLALMTFSAANAGLVCAPYFIADLHIRHRVQGMSTVAIKPLPMILGMRRTTYLLFVTMSLILEVATSSLTASKYGEEFGLSVYFYIVVLNIACIALSQLAHQIVFAVYDVQSRLAQERDARRALESLHRPRAHKLVQRASEQSTR</sequence>
<dbReference type="EMBL" id="HBEG01040870">
    <property type="protein sequence ID" value="CAD8380808.1"/>
    <property type="molecule type" value="Transcribed_RNA"/>
</dbReference>
<feature type="transmembrane region" description="Helical" evidence="1">
    <location>
        <begin position="58"/>
        <end position="78"/>
    </location>
</feature>
<gene>
    <name evidence="2" type="ORF">PBAH0796_LOCUS24990</name>
</gene>
<keyword evidence="1" id="KW-0812">Transmembrane</keyword>
<accession>A0A7S0B2B0</accession>